<protein>
    <submittedName>
        <fullName evidence="2">IFNGR2 isoform 4</fullName>
    </submittedName>
</protein>
<name>A0A2J8M798_PANTR</name>
<sequence length="37" mass="3792">MRPTLLWSLLLLLGVFAAAAAAPPAPTVNGSWPTSCP</sequence>
<comment type="caution">
    <text evidence="2">The sequence shown here is derived from an EMBL/GenBank/DDBJ whole genome shotgun (WGS) entry which is preliminary data.</text>
</comment>
<keyword evidence="1" id="KW-0732">Signal</keyword>
<feature type="chain" id="PRO_5014332387" evidence="1">
    <location>
        <begin position="22"/>
        <end position="37"/>
    </location>
</feature>
<dbReference type="AlphaFoldDB" id="A0A2J8M798"/>
<evidence type="ECO:0000256" key="1">
    <source>
        <dbReference type="SAM" id="SignalP"/>
    </source>
</evidence>
<organism evidence="2 3">
    <name type="scientific">Pan troglodytes</name>
    <name type="common">Chimpanzee</name>
    <dbReference type="NCBI Taxonomy" id="9598"/>
    <lineage>
        <taxon>Eukaryota</taxon>
        <taxon>Metazoa</taxon>
        <taxon>Chordata</taxon>
        <taxon>Craniata</taxon>
        <taxon>Vertebrata</taxon>
        <taxon>Euteleostomi</taxon>
        <taxon>Mammalia</taxon>
        <taxon>Eutheria</taxon>
        <taxon>Euarchontoglires</taxon>
        <taxon>Primates</taxon>
        <taxon>Haplorrhini</taxon>
        <taxon>Catarrhini</taxon>
        <taxon>Hominidae</taxon>
        <taxon>Pan</taxon>
    </lineage>
</organism>
<reference evidence="2 3" key="1">
    <citation type="submission" date="2017-12" db="EMBL/GenBank/DDBJ databases">
        <title>High-resolution comparative analysis of great ape genomes.</title>
        <authorList>
            <person name="Pollen A."/>
            <person name="Hastie A."/>
            <person name="Hormozdiari F."/>
            <person name="Dougherty M."/>
            <person name="Liu R."/>
            <person name="Chaisson M."/>
            <person name="Hoppe E."/>
            <person name="Hill C."/>
            <person name="Pang A."/>
            <person name="Hillier L."/>
            <person name="Baker C."/>
            <person name="Armstrong J."/>
            <person name="Shendure J."/>
            <person name="Paten B."/>
            <person name="Wilson R."/>
            <person name="Chao H."/>
            <person name="Schneider V."/>
            <person name="Ventura M."/>
            <person name="Kronenberg Z."/>
            <person name="Murali S."/>
            <person name="Gordon D."/>
            <person name="Cantsilieris S."/>
            <person name="Munson K."/>
            <person name="Nelson B."/>
            <person name="Raja A."/>
            <person name="Underwood J."/>
            <person name="Diekhans M."/>
            <person name="Fiddes I."/>
            <person name="Haussler D."/>
            <person name="Eichler E."/>
        </authorList>
    </citation>
    <scope>NUCLEOTIDE SEQUENCE [LARGE SCALE GENOMIC DNA]</scope>
    <source>
        <strain evidence="2">Yerkes chimp pedigree #C0471</strain>
    </source>
</reference>
<proteinExistence type="predicted"/>
<feature type="signal peptide" evidence="1">
    <location>
        <begin position="1"/>
        <end position="21"/>
    </location>
</feature>
<accession>A0A2J8M798</accession>
<dbReference type="Proteomes" id="UP000236370">
    <property type="component" value="Unassembled WGS sequence"/>
</dbReference>
<evidence type="ECO:0000313" key="2">
    <source>
        <dbReference type="EMBL" id="PNI55388.1"/>
    </source>
</evidence>
<dbReference type="EMBL" id="NBAG03000265">
    <property type="protein sequence ID" value="PNI55388.1"/>
    <property type="molecule type" value="Genomic_DNA"/>
</dbReference>
<gene>
    <name evidence="2" type="ORF">CK820_G0022683</name>
</gene>
<evidence type="ECO:0000313" key="3">
    <source>
        <dbReference type="Proteomes" id="UP000236370"/>
    </source>
</evidence>